<dbReference type="PROSITE" id="PS50932">
    <property type="entry name" value="HTH_LACI_2"/>
    <property type="match status" value="1"/>
</dbReference>
<protein>
    <submittedName>
        <fullName evidence="5">Transcriptional regulator, LacI family</fullName>
    </submittedName>
</protein>
<proteinExistence type="predicted"/>
<dbReference type="PANTHER" id="PTHR30146">
    <property type="entry name" value="LACI-RELATED TRANSCRIPTIONAL REPRESSOR"/>
    <property type="match status" value="1"/>
</dbReference>
<keyword evidence="2" id="KW-0238">DNA-binding</keyword>
<keyword evidence="1" id="KW-0805">Transcription regulation</keyword>
<sequence>MKLKDLAQHLGLSQTTVSRALNGYPEVNEETRRRVLDAARRHGYQPNANARRLATGRANAIGIVLPTDWNMLIDPHYMEFQAGLGETLMADEIDIVLSPSRGGDETANYQRMAVGSRVDGVVLSSPLIADGRIRLLTELGLPFILHGRTESEVPHAWIDIDNEGAFRHATKHLLDLGHRRIGLINGEPRFTFARDREIGFRSALAARDITPEELFIAGGVMSDEVGFRIAERFLSERPRPTALLVSSMMMSLGAFRAIRAAGLELGRDVSMIAHDDVFPFLNPDSMVPTMSTTRSSIRAAGKRVGELLMEIVEGRAPETIHELWPVELVIRASTGPVPSD</sequence>
<dbReference type="InterPro" id="IPR010982">
    <property type="entry name" value="Lambda_DNA-bd_dom_sf"/>
</dbReference>
<dbReference type="SUPFAM" id="SSF47413">
    <property type="entry name" value="lambda repressor-like DNA-binding domains"/>
    <property type="match status" value="1"/>
</dbReference>
<dbReference type="CDD" id="cd01392">
    <property type="entry name" value="HTH_LacI"/>
    <property type="match status" value="1"/>
</dbReference>
<dbReference type="InterPro" id="IPR000843">
    <property type="entry name" value="HTH_LacI"/>
</dbReference>
<dbReference type="SUPFAM" id="SSF53822">
    <property type="entry name" value="Periplasmic binding protein-like I"/>
    <property type="match status" value="1"/>
</dbReference>
<dbReference type="Pfam" id="PF13377">
    <property type="entry name" value="Peripla_BP_3"/>
    <property type="match status" value="1"/>
</dbReference>
<dbReference type="GO" id="GO:0000976">
    <property type="term" value="F:transcription cis-regulatory region binding"/>
    <property type="evidence" value="ECO:0007669"/>
    <property type="project" value="TreeGrafter"/>
</dbReference>
<dbReference type="STRING" id="1122133.SAMN02745157_1366"/>
<evidence type="ECO:0000259" key="4">
    <source>
        <dbReference type="PROSITE" id="PS50932"/>
    </source>
</evidence>
<evidence type="ECO:0000256" key="3">
    <source>
        <dbReference type="ARBA" id="ARBA00023163"/>
    </source>
</evidence>
<dbReference type="PANTHER" id="PTHR30146:SF109">
    <property type="entry name" value="HTH-TYPE TRANSCRIPTIONAL REGULATOR GALS"/>
    <property type="match status" value="1"/>
</dbReference>
<keyword evidence="6" id="KW-1185">Reference proteome</keyword>
<dbReference type="Gene3D" id="1.10.260.40">
    <property type="entry name" value="lambda repressor-like DNA-binding domains"/>
    <property type="match status" value="1"/>
</dbReference>
<organism evidence="5 6">
    <name type="scientific">Kaistia soli DSM 19436</name>
    <dbReference type="NCBI Taxonomy" id="1122133"/>
    <lineage>
        <taxon>Bacteria</taxon>
        <taxon>Pseudomonadati</taxon>
        <taxon>Pseudomonadota</taxon>
        <taxon>Alphaproteobacteria</taxon>
        <taxon>Hyphomicrobiales</taxon>
        <taxon>Kaistiaceae</taxon>
        <taxon>Kaistia</taxon>
    </lineage>
</organism>
<dbReference type="RefSeq" id="WP_073051921.1">
    <property type="nucleotide sequence ID" value="NZ_FQUP01000001.1"/>
</dbReference>
<dbReference type="CDD" id="cd20010">
    <property type="entry name" value="PBP1_AglR-like"/>
    <property type="match status" value="1"/>
</dbReference>
<dbReference type="InterPro" id="IPR028082">
    <property type="entry name" value="Peripla_BP_I"/>
</dbReference>
<dbReference type="Proteomes" id="UP000184485">
    <property type="component" value="Unassembled WGS sequence"/>
</dbReference>
<evidence type="ECO:0000313" key="6">
    <source>
        <dbReference type="Proteomes" id="UP000184485"/>
    </source>
</evidence>
<name>A0A1M4XWW2_9HYPH</name>
<feature type="domain" description="HTH lacI-type" evidence="4">
    <location>
        <begin position="1"/>
        <end position="55"/>
    </location>
</feature>
<dbReference type="Gene3D" id="3.40.50.2300">
    <property type="match status" value="2"/>
</dbReference>
<dbReference type="Pfam" id="PF00356">
    <property type="entry name" value="LacI"/>
    <property type="match status" value="1"/>
</dbReference>
<accession>A0A1M4XWW2</accession>
<dbReference type="OrthoDB" id="234496at2"/>
<evidence type="ECO:0000313" key="5">
    <source>
        <dbReference type="EMBL" id="SHE98074.1"/>
    </source>
</evidence>
<dbReference type="GO" id="GO:0003700">
    <property type="term" value="F:DNA-binding transcription factor activity"/>
    <property type="evidence" value="ECO:0007669"/>
    <property type="project" value="TreeGrafter"/>
</dbReference>
<keyword evidence="3" id="KW-0804">Transcription</keyword>
<dbReference type="EMBL" id="FQUP01000001">
    <property type="protein sequence ID" value="SHE98074.1"/>
    <property type="molecule type" value="Genomic_DNA"/>
</dbReference>
<dbReference type="SMART" id="SM00354">
    <property type="entry name" value="HTH_LACI"/>
    <property type="match status" value="1"/>
</dbReference>
<evidence type="ECO:0000256" key="1">
    <source>
        <dbReference type="ARBA" id="ARBA00023015"/>
    </source>
</evidence>
<evidence type="ECO:0000256" key="2">
    <source>
        <dbReference type="ARBA" id="ARBA00023125"/>
    </source>
</evidence>
<dbReference type="InterPro" id="IPR046335">
    <property type="entry name" value="LacI/GalR-like_sensor"/>
</dbReference>
<gene>
    <name evidence="5" type="ORF">SAMN02745157_1366</name>
</gene>
<reference evidence="5 6" key="1">
    <citation type="submission" date="2016-11" db="EMBL/GenBank/DDBJ databases">
        <authorList>
            <person name="Jaros S."/>
            <person name="Januszkiewicz K."/>
            <person name="Wedrychowicz H."/>
        </authorList>
    </citation>
    <scope>NUCLEOTIDE SEQUENCE [LARGE SCALE GENOMIC DNA]</scope>
    <source>
        <strain evidence="5 6">DSM 19436</strain>
    </source>
</reference>
<dbReference type="AlphaFoldDB" id="A0A1M4XWW2"/>